<feature type="active site" evidence="7">
    <location>
        <position position="160"/>
    </location>
</feature>
<evidence type="ECO:0000256" key="6">
    <source>
        <dbReference type="ARBA" id="ARBA00023295"/>
    </source>
</evidence>
<reference evidence="9" key="1">
    <citation type="submission" date="2020-02" db="EMBL/GenBank/DDBJ databases">
        <authorList>
            <person name="Meier V. D."/>
        </authorList>
    </citation>
    <scope>NUCLEOTIDE SEQUENCE</scope>
    <source>
        <strain evidence="9">AVDCRST_MAG74</strain>
    </source>
</reference>
<name>A0A6J4PHH4_9BACT</name>
<dbReference type="EC" id="3.2.2.-" evidence="7"/>
<dbReference type="Gene3D" id="1.10.1670.10">
    <property type="entry name" value="Helix-hairpin-Helix base-excision DNA repair enzymes (C-terminal)"/>
    <property type="match status" value="1"/>
</dbReference>
<evidence type="ECO:0000313" key="9">
    <source>
        <dbReference type="EMBL" id="CAA9412942.1"/>
    </source>
</evidence>
<accession>A0A6J4PHH4</accession>
<dbReference type="Gene3D" id="1.10.340.30">
    <property type="entry name" value="Hypothetical protein, domain 2"/>
    <property type="match status" value="1"/>
</dbReference>
<comment type="function">
    <text evidence="7">Catalyzes the excision of an oxidatively damaged form of guanine (7,8-dihydro-8-oxoguanine = 8-oxoG) from DNA. Also cleaves the DNA backbone at apurinic/apyrimidinic sites (AP sites).</text>
</comment>
<dbReference type="NCBIfam" id="NF002305">
    <property type="entry name" value="PRK01229.1"/>
    <property type="match status" value="1"/>
</dbReference>
<dbReference type="GO" id="GO:0140078">
    <property type="term" value="F:class I DNA-(apurinic or apyrimidinic site) endonuclease activity"/>
    <property type="evidence" value="ECO:0007669"/>
    <property type="project" value="UniProtKB-EC"/>
</dbReference>
<dbReference type="Pfam" id="PF22175">
    <property type="entry name" value="Ogg-HhH"/>
    <property type="match status" value="1"/>
</dbReference>
<keyword evidence="1 7" id="KW-0227">DNA damage</keyword>
<dbReference type="InterPro" id="IPR011257">
    <property type="entry name" value="DNA_glycosylase"/>
</dbReference>
<sequence length="220" mass="25122">MKKEQTPLTIEKIKAAHLERRTEIERRLAEFQDIRRSGADERLWEEMVFCFFTGGCSARMGIRSVEAVKPLLLAGNQAELAAALVGRHRYPNARAGYIVASREFLQEHCGLRLREKLEGLEDDAARRDWLVKEKRIKGLGYKEASHYLRNIGYRGYAILDKHVLRSLAELGIISDPQPPNTRAKYLATEEKLKNLAALTGIDFDELDLVLWSMKTGEILK</sequence>
<dbReference type="InterPro" id="IPR003265">
    <property type="entry name" value="HhH-GPD_domain"/>
</dbReference>
<keyword evidence="6 7" id="KW-0326">Glycosidase</keyword>
<evidence type="ECO:0000256" key="7">
    <source>
        <dbReference type="HAMAP-Rule" id="MF_00241"/>
    </source>
</evidence>
<comment type="catalytic activity">
    <reaction evidence="7">
        <text>2'-deoxyribonucleotide-(2'-deoxyribose 5'-phosphate)-2'-deoxyribonucleotide-DNA = a 3'-end 2'-deoxyribonucleotide-(2,3-dehydro-2,3-deoxyribose 5'-phosphate)-DNA + a 5'-end 5'-phospho-2'-deoxyribonucleoside-DNA + H(+)</text>
        <dbReference type="Rhea" id="RHEA:66592"/>
        <dbReference type="Rhea" id="RHEA-COMP:13180"/>
        <dbReference type="Rhea" id="RHEA-COMP:16897"/>
        <dbReference type="Rhea" id="RHEA-COMP:17067"/>
        <dbReference type="ChEBI" id="CHEBI:15378"/>
        <dbReference type="ChEBI" id="CHEBI:136412"/>
        <dbReference type="ChEBI" id="CHEBI:157695"/>
        <dbReference type="ChEBI" id="CHEBI:167181"/>
        <dbReference type="EC" id="4.2.99.18"/>
    </reaction>
</comment>
<keyword evidence="2 7" id="KW-0378">Hydrolase</keyword>
<evidence type="ECO:0000256" key="1">
    <source>
        <dbReference type="ARBA" id="ARBA00022763"/>
    </source>
</evidence>
<dbReference type="InterPro" id="IPR023170">
    <property type="entry name" value="HhH_base_excis_C"/>
</dbReference>
<organism evidence="9">
    <name type="scientific">uncultured Pyrinomonadaceae bacterium</name>
    <dbReference type="NCBI Taxonomy" id="2283094"/>
    <lineage>
        <taxon>Bacteria</taxon>
        <taxon>Pseudomonadati</taxon>
        <taxon>Acidobacteriota</taxon>
        <taxon>Blastocatellia</taxon>
        <taxon>Blastocatellales</taxon>
        <taxon>Pyrinomonadaceae</taxon>
        <taxon>environmental samples</taxon>
    </lineage>
</organism>
<dbReference type="GO" id="GO:0016799">
    <property type="term" value="F:hydrolase activity, hydrolyzing N-glycosyl compounds"/>
    <property type="evidence" value="ECO:0007669"/>
    <property type="project" value="UniProtKB-UniRule"/>
</dbReference>
<proteinExistence type="inferred from homology"/>
<evidence type="ECO:0000256" key="5">
    <source>
        <dbReference type="ARBA" id="ARBA00023268"/>
    </source>
</evidence>
<dbReference type="EMBL" id="CADCUR010000224">
    <property type="protein sequence ID" value="CAA9412942.1"/>
    <property type="molecule type" value="Genomic_DNA"/>
</dbReference>
<dbReference type="SUPFAM" id="SSF48150">
    <property type="entry name" value="DNA-glycosylase"/>
    <property type="match status" value="1"/>
</dbReference>
<comment type="similarity">
    <text evidence="7">Belongs to the type-2 OGG1 family.</text>
</comment>
<feature type="domain" description="HhH-GPD" evidence="8">
    <location>
        <begin position="56"/>
        <end position="218"/>
    </location>
</feature>
<dbReference type="HAMAP" id="MF_00241">
    <property type="entry name" value="Ogg"/>
    <property type="match status" value="1"/>
</dbReference>
<dbReference type="AlphaFoldDB" id="A0A6J4PHH4"/>
<evidence type="ECO:0000259" key="8">
    <source>
        <dbReference type="SMART" id="SM00478"/>
    </source>
</evidence>
<keyword evidence="4 7" id="KW-0456">Lyase</keyword>
<evidence type="ECO:0000256" key="4">
    <source>
        <dbReference type="ARBA" id="ARBA00023239"/>
    </source>
</evidence>
<dbReference type="GO" id="GO:0006284">
    <property type="term" value="P:base-excision repair"/>
    <property type="evidence" value="ECO:0007669"/>
    <property type="project" value="UniProtKB-UniRule"/>
</dbReference>
<keyword evidence="3 7" id="KW-0234">DNA repair</keyword>
<dbReference type="SMART" id="SM00478">
    <property type="entry name" value="ENDO3c"/>
    <property type="match status" value="1"/>
</dbReference>
<keyword evidence="5 7" id="KW-0511">Multifunctional enzyme</keyword>
<dbReference type="InterPro" id="IPR012092">
    <property type="entry name" value="DNA_glyclase/AP_lyase_Ogg"/>
</dbReference>
<evidence type="ECO:0000256" key="3">
    <source>
        <dbReference type="ARBA" id="ARBA00023204"/>
    </source>
</evidence>
<protein>
    <recommendedName>
        <fullName evidence="7">8-oxoguanine DNA glycosylase/AP lyase</fullName>
    </recommendedName>
    <domain>
        <recommendedName>
            <fullName evidence="7">8-oxoguanine DNA glycosylase</fullName>
            <shortName evidence="7">8-oxoG DNA glycosylase</shortName>
            <ecNumber evidence="7">3.2.2.-</ecNumber>
        </recommendedName>
    </domain>
    <domain>
        <recommendedName>
            <fullName evidence="7">DNA-(apurinic or apyrimidinic site) lyase</fullName>
            <shortName evidence="7">AP lyase</shortName>
            <ecNumber evidence="7">4.2.99.18</ecNumber>
        </recommendedName>
    </domain>
</protein>
<feature type="site" description="Important for guanine/8-oxoguanine distinction" evidence="7">
    <location>
        <position position="220"/>
    </location>
</feature>
<dbReference type="EC" id="4.2.99.18" evidence="7"/>
<feature type="active site" evidence="7">
    <location>
        <position position="142"/>
    </location>
</feature>
<gene>
    <name evidence="7" type="primary">ogg</name>
    <name evidence="9" type="ORF">AVDCRST_MAG74-2745</name>
</gene>
<evidence type="ECO:0000256" key="2">
    <source>
        <dbReference type="ARBA" id="ARBA00022801"/>
    </source>
</evidence>